<organism evidence="2 3">
    <name type="scientific">Marixanthomonas spongiae</name>
    <dbReference type="NCBI Taxonomy" id="2174845"/>
    <lineage>
        <taxon>Bacteria</taxon>
        <taxon>Pseudomonadati</taxon>
        <taxon>Bacteroidota</taxon>
        <taxon>Flavobacteriia</taxon>
        <taxon>Flavobacteriales</taxon>
        <taxon>Flavobacteriaceae</taxon>
        <taxon>Marixanthomonas</taxon>
    </lineage>
</organism>
<reference evidence="2 3" key="1">
    <citation type="submission" date="2018-04" db="EMBL/GenBank/DDBJ databases">
        <title>Marixanthomonas spongiae HN-E44 sp. nov., isolated from a marine sponge.</title>
        <authorList>
            <person name="Luo L."/>
            <person name="Zhuang L."/>
        </authorList>
    </citation>
    <scope>NUCLEOTIDE SEQUENCE [LARGE SCALE GENOMIC DNA]</scope>
    <source>
        <strain evidence="2 3">HN-E44</strain>
    </source>
</reference>
<gene>
    <name evidence="2" type="ORF">DDV96_11950</name>
</gene>
<dbReference type="PANTHER" id="PTHR38454">
    <property type="entry name" value="INTEGRAL MEMBRANE PROTEIN-RELATED"/>
    <property type="match status" value="1"/>
</dbReference>
<dbReference type="AlphaFoldDB" id="A0A2U0HYA9"/>
<dbReference type="Proteomes" id="UP000245962">
    <property type="component" value="Unassembled WGS sequence"/>
</dbReference>
<feature type="transmembrane region" description="Helical" evidence="1">
    <location>
        <begin position="99"/>
        <end position="116"/>
    </location>
</feature>
<keyword evidence="1" id="KW-0472">Membrane</keyword>
<evidence type="ECO:0000313" key="2">
    <source>
        <dbReference type="EMBL" id="PVW13861.1"/>
    </source>
</evidence>
<name>A0A2U0HYA9_9FLAO</name>
<dbReference type="RefSeq" id="WP_116694995.1">
    <property type="nucleotide sequence ID" value="NZ_QEHR01000007.1"/>
</dbReference>
<feature type="transmembrane region" description="Helical" evidence="1">
    <location>
        <begin position="369"/>
        <end position="390"/>
    </location>
</feature>
<feature type="transmembrane region" description="Helical" evidence="1">
    <location>
        <begin position="410"/>
        <end position="430"/>
    </location>
</feature>
<feature type="transmembrane region" description="Helical" evidence="1">
    <location>
        <begin position="191"/>
        <end position="208"/>
    </location>
</feature>
<dbReference type="EMBL" id="QEHR01000007">
    <property type="protein sequence ID" value="PVW13861.1"/>
    <property type="molecule type" value="Genomic_DNA"/>
</dbReference>
<keyword evidence="3" id="KW-1185">Reference proteome</keyword>
<comment type="caution">
    <text evidence="2">The sequence shown here is derived from an EMBL/GenBank/DDBJ whole genome shotgun (WGS) entry which is preliminary data.</text>
</comment>
<feature type="transmembrane region" description="Helical" evidence="1">
    <location>
        <begin position="150"/>
        <end position="171"/>
    </location>
</feature>
<feature type="transmembrane region" description="Helical" evidence="1">
    <location>
        <begin position="500"/>
        <end position="518"/>
    </location>
</feature>
<evidence type="ECO:0000313" key="3">
    <source>
        <dbReference type="Proteomes" id="UP000245962"/>
    </source>
</evidence>
<dbReference type="Pfam" id="PF09586">
    <property type="entry name" value="YfhO"/>
    <property type="match status" value="1"/>
</dbReference>
<feature type="transmembrane region" description="Helical" evidence="1">
    <location>
        <begin position="220"/>
        <end position="243"/>
    </location>
</feature>
<feature type="transmembrane region" description="Helical" evidence="1">
    <location>
        <begin position="341"/>
        <end position="362"/>
    </location>
</feature>
<evidence type="ECO:0000256" key="1">
    <source>
        <dbReference type="SAM" id="Phobius"/>
    </source>
</evidence>
<accession>A0A2U0HYA9</accession>
<feature type="transmembrane region" description="Helical" evidence="1">
    <location>
        <begin position="785"/>
        <end position="805"/>
    </location>
</feature>
<feature type="transmembrane region" description="Helical" evidence="1">
    <location>
        <begin position="122"/>
        <end position="143"/>
    </location>
</feature>
<evidence type="ECO:0008006" key="4">
    <source>
        <dbReference type="Google" id="ProtNLM"/>
    </source>
</evidence>
<proteinExistence type="predicted"/>
<feature type="transmembrane region" description="Helical" evidence="1">
    <location>
        <begin position="12"/>
        <end position="30"/>
    </location>
</feature>
<dbReference type="InterPro" id="IPR018580">
    <property type="entry name" value="Uncharacterised_YfhO"/>
</dbReference>
<dbReference type="PANTHER" id="PTHR38454:SF1">
    <property type="entry name" value="INTEGRAL MEMBRANE PROTEIN"/>
    <property type="match status" value="1"/>
</dbReference>
<keyword evidence="1" id="KW-1133">Transmembrane helix</keyword>
<dbReference type="OrthoDB" id="9772884at2"/>
<keyword evidence="1" id="KW-0812">Transmembrane</keyword>
<sequence>MKHPLKKFVPHLVVFLLFIIASLAYFSPVLQGKVIYQSDIVQYQGMAKQLKDYRAETGEETYWTDAAFGGMPTYQLGAKYPHNYIKDLDLAIRFLPRPADYLFLYFIGLYILLLVLKVDYKLAFLGALAFGFSTYLIIILGVGHNAKAHAIAYMPLVLSGIFLAFRGKFLYGFLLTTIAMGLELVANHYQMTYYLLFLVVCIGVAYLIDAVKKKMLSHYFKALGVMVVAVLIAVGLNATNILATKQYADTSTRGKSELTINADGSPKDQVEGLDFNYITEYSYGKLESLNLFIPNFMGGGSGDPLPQDGATKEALLKMGASPQEANQLINQLPSYWGDQPIVAAPAYIGAVVVFLAILALFLVKGRLKWWVTAAFLLSLFLSWGKNFSLLTEFFIEYVPLYSKFRAVSSIQVIIELVLPVLAIIGLHQFFSRFEREEEKKKALLYSAGITGGVALLFILFKSSLLDFSNSFYDASIRENLSLPVLDAVREDRAAMLTSDAIRSLIFVLLAAGTLWVFLKGKLKEIAVISVLAILILIDLVGVDRRYVNNDDFVQARVMERPFQKNGADLQIEKDDGTFRVYDATINAFNSGRASYYHNALGGYHAAKPGRMQDLNEFYISKGNIGMLNMLNVKYIITQGKNGGAVAQRNPYANGNAWFVDNVILADNADDELLLLDSLDTKKTAVIASKFKNELPVEKISRDSTATIDLVQHDPQHIVYEAATTSPQLAVFSEVYYPHGWNVYIDGKPATYYRANYVLRAMTVPEGVHKIEFKFEPKVIKTGSTISLVSSILLLLIVIGGGYFAFKRNTTETGKV</sequence>
<feature type="transmembrane region" description="Helical" evidence="1">
    <location>
        <begin position="442"/>
        <end position="460"/>
    </location>
</feature>
<feature type="transmembrane region" description="Helical" evidence="1">
    <location>
        <begin position="525"/>
        <end position="542"/>
    </location>
</feature>
<protein>
    <recommendedName>
        <fullName evidence="4">Membrane protein YfhO</fullName>
    </recommendedName>
</protein>